<protein>
    <submittedName>
        <fullName evidence="1">Uncharacterized protein</fullName>
    </submittedName>
</protein>
<sequence length="93" mass="10873">MNDWRKDPRLKKMDPKKIEILADFSERLKRTPGPQMLSLLLSFQAEAERKGIRFSDQETDVLVSILSAHMPPSEQKKLSVLRMFSRKMGSRRN</sequence>
<reference evidence="1" key="1">
    <citation type="journal article" date="2021" name="PeerJ">
        <title>Extensive microbial diversity within the chicken gut microbiome revealed by metagenomics and culture.</title>
        <authorList>
            <person name="Gilroy R."/>
            <person name="Ravi A."/>
            <person name="Getino M."/>
            <person name="Pursley I."/>
            <person name="Horton D.L."/>
            <person name="Alikhan N.F."/>
            <person name="Baker D."/>
            <person name="Gharbi K."/>
            <person name="Hall N."/>
            <person name="Watson M."/>
            <person name="Adriaenssens E.M."/>
            <person name="Foster-Nyarko E."/>
            <person name="Jarju S."/>
            <person name="Secka A."/>
            <person name="Antonio M."/>
            <person name="Oren A."/>
            <person name="Chaudhuri R.R."/>
            <person name="La Ragione R."/>
            <person name="Hildebrand F."/>
            <person name="Pallen M.J."/>
        </authorList>
    </citation>
    <scope>NUCLEOTIDE SEQUENCE</scope>
    <source>
        <strain evidence="1">ChiBcec1-1093</strain>
    </source>
</reference>
<dbReference type="Proteomes" id="UP000824101">
    <property type="component" value="Unassembled WGS sequence"/>
</dbReference>
<dbReference type="EMBL" id="DXBC01000072">
    <property type="protein sequence ID" value="HIZ79086.1"/>
    <property type="molecule type" value="Genomic_DNA"/>
</dbReference>
<gene>
    <name evidence="1" type="ORF">IAA17_04800</name>
</gene>
<dbReference type="AlphaFoldDB" id="A0A9D2K584"/>
<reference evidence="1" key="2">
    <citation type="submission" date="2021-04" db="EMBL/GenBank/DDBJ databases">
        <authorList>
            <person name="Gilroy R."/>
        </authorList>
    </citation>
    <scope>NUCLEOTIDE SEQUENCE</scope>
    <source>
        <strain evidence="1">ChiBcec1-1093</strain>
    </source>
</reference>
<evidence type="ECO:0000313" key="2">
    <source>
        <dbReference type="Proteomes" id="UP000824101"/>
    </source>
</evidence>
<evidence type="ECO:0000313" key="1">
    <source>
        <dbReference type="EMBL" id="HIZ79086.1"/>
    </source>
</evidence>
<proteinExistence type="predicted"/>
<name>A0A9D2K584_9FIRM</name>
<accession>A0A9D2K584</accession>
<comment type="caution">
    <text evidence="1">The sequence shown here is derived from an EMBL/GenBank/DDBJ whole genome shotgun (WGS) entry which is preliminary data.</text>
</comment>
<organism evidence="1 2">
    <name type="scientific">Candidatus Lachnoclostridium stercorigallinarum</name>
    <dbReference type="NCBI Taxonomy" id="2838634"/>
    <lineage>
        <taxon>Bacteria</taxon>
        <taxon>Bacillati</taxon>
        <taxon>Bacillota</taxon>
        <taxon>Clostridia</taxon>
        <taxon>Lachnospirales</taxon>
        <taxon>Lachnospiraceae</taxon>
    </lineage>
</organism>